<feature type="region of interest" description="Disordered" evidence="1">
    <location>
        <begin position="38"/>
        <end position="58"/>
    </location>
</feature>
<dbReference type="EMBL" id="CM009753">
    <property type="protein sequence ID" value="PUZ57506.1"/>
    <property type="molecule type" value="Genomic_DNA"/>
</dbReference>
<organism evidence="2 3">
    <name type="scientific">Panicum hallii var. hallii</name>
    <dbReference type="NCBI Taxonomy" id="1504633"/>
    <lineage>
        <taxon>Eukaryota</taxon>
        <taxon>Viridiplantae</taxon>
        <taxon>Streptophyta</taxon>
        <taxon>Embryophyta</taxon>
        <taxon>Tracheophyta</taxon>
        <taxon>Spermatophyta</taxon>
        <taxon>Magnoliopsida</taxon>
        <taxon>Liliopsida</taxon>
        <taxon>Poales</taxon>
        <taxon>Poaceae</taxon>
        <taxon>PACMAD clade</taxon>
        <taxon>Panicoideae</taxon>
        <taxon>Panicodae</taxon>
        <taxon>Paniceae</taxon>
        <taxon>Panicinae</taxon>
        <taxon>Panicum</taxon>
        <taxon>Panicum sect. Panicum</taxon>
    </lineage>
</organism>
<reference evidence="2 3" key="1">
    <citation type="submission" date="2018-04" db="EMBL/GenBank/DDBJ databases">
        <title>WGS assembly of Panicum hallii var. hallii HAL2.</title>
        <authorList>
            <person name="Lovell J."/>
            <person name="Jenkins J."/>
            <person name="Lowry D."/>
            <person name="Mamidi S."/>
            <person name="Sreedasyam A."/>
            <person name="Weng X."/>
            <person name="Barry K."/>
            <person name="Bonette J."/>
            <person name="Campitelli B."/>
            <person name="Daum C."/>
            <person name="Gordon S."/>
            <person name="Gould B."/>
            <person name="Lipzen A."/>
            <person name="MacQueen A."/>
            <person name="Palacio-Mejia J."/>
            <person name="Plott C."/>
            <person name="Shakirov E."/>
            <person name="Shu S."/>
            <person name="Yoshinaga Y."/>
            <person name="Zane M."/>
            <person name="Rokhsar D."/>
            <person name="Grimwood J."/>
            <person name="Schmutz J."/>
            <person name="Juenger T."/>
        </authorList>
    </citation>
    <scope>NUCLEOTIDE SEQUENCE [LARGE SCALE GENOMIC DNA]</scope>
    <source>
        <strain evidence="3">cv. HAL2</strain>
    </source>
</reference>
<feature type="compositionally biased region" description="Gly residues" evidence="1">
    <location>
        <begin position="47"/>
        <end position="58"/>
    </location>
</feature>
<proteinExistence type="predicted"/>
<sequence length="144" mass="15283">MAHMLCWPNLFCRPGAAGPPLRADCVDGGGYEELPVSEAPHVQRGPSRGGAPGAGGGGQATFAVEQQVVPPAPDGGVGEGAWLALVCASMYGKVAGPFRSGGRVWCNDFARRVQVGPAADWRSLLWCHRCNFSFFFLFNLVIHQ</sequence>
<keyword evidence="3" id="KW-1185">Reference proteome</keyword>
<gene>
    <name evidence="2" type="ORF">GQ55_5G437400</name>
</gene>
<accession>A0A2T7DPN2</accession>
<dbReference type="OrthoDB" id="696703at2759"/>
<evidence type="ECO:0000256" key="1">
    <source>
        <dbReference type="SAM" id="MobiDB-lite"/>
    </source>
</evidence>
<evidence type="ECO:0000313" key="3">
    <source>
        <dbReference type="Proteomes" id="UP000244336"/>
    </source>
</evidence>
<protein>
    <submittedName>
        <fullName evidence="2">Uncharacterized protein</fullName>
    </submittedName>
</protein>
<dbReference type="Gramene" id="PUZ57506">
    <property type="protein sequence ID" value="PUZ57506"/>
    <property type="gene ID" value="GQ55_5G437400"/>
</dbReference>
<dbReference type="AlphaFoldDB" id="A0A2T7DPN2"/>
<evidence type="ECO:0000313" key="2">
    <source>
        <dbReference type="EMBL" id="PUZ57506.1"/>
    </source>
</evidence>
<dbReference type="Proteomes" id="UP000244336">
    <property type="component" value="Chromosome 5"/>
</dbReference>
<name>A0A2T7DPN2_9POAL</name>